<dbReference type="CDD" id="cd06223">
    <property type="entry name" value="PRTases_typeI"/>
    <property type="match status" value="1"/>
</dbReference>
<feature type="binding site" evidence="11">
    <location>
        <position position="247"/>
    </location>
    <ligand>
        <name>[4Fe-4S] cluster</name>
        <dbReference type="ChEBI" id="CHEBI:49883"/>
    </ligand>
</feature>
<evidence type="ECO:0000256" key="5">
    <source>
        <dbReference type="ARBA" id="ARBA00022679"/>
    </source>
</evidence>
<dbReference type="PIRSF" id="PIRSF000485">
    <property type="entry name" value="Amd_phspho_trans"/>
    <property type="match status" value="1"/>
</dbReference>
<dbReference type="GO" id="GO:0009113">
    <property type="term" value="P:purine nucleobase biosynthetic process"/>
    <property type="evidence" value="ECO:0007669"/>
    <property type="project" value="InterPro"/>
</dbReference>
<dbReference type="Gene3D" id="3.60.20.10">
    <property type="entry name" value="Glutamine Phosphoribosylpyrophosphate, subunit 1, domain 1"/>
    <property type="match status" value="1"/>
</dbReference>
<evidence type="ECO:0000256" key="10">
    <source>
        <dbReference type="PIRSR" id="PIRSR000485-2"/>
    </source>
</evidence>
<dbReference type="SUPFAM" id="SSF56235">
    <property type="entry name" value="N-terminal nucleophile aminohydrolases (Ntn hydrolases)"/>
    <property type="match status" value="1"/>
</dbReference>
<dbReference type="EC" id="2.4.2.14" evidence="3 8"/>
<accession>A0A1G2DDU6</accession>
<evidence type="ECO:0000313" key="13">
    <source>
        <dbReference type="EMBL" id="OGZ11814.1"/>
    </source>
</evidence>
<dbReference type="PROSITE" id="PS51278">
    <property type="entry name" value="GATASE_TYPE_2"/>
    <property type="match status" value="1"/>
</dbReference>
<evidence type="ECO:0000256" key="3">
    <source>
        <dbReference type="ARBA" id="ARBA00011941"/>
    </source>
</evidence>
<evidence type="ECO:0000256" key="2">
    <source>
        <dbReference type="ARBA" id="ARBA00010138"/>
    </source>
</evidence>
<keyword evidence="11" id="KW-0408">Iron</keyword>
<evidence type="ECO:0000256" key="9">
    <source>
        <dbReference type="PIRSR" id="PIRSR000485-1"/>
    </source>
</evidence>
<sequence length="461" mass="50409">MCGIVGIVGHPHLFDTLHDAGNKLQHRGTDGTGIILSDGTSFLVPSPHRVTGLVSSCFDAWPGTKPEDVHIGLLHVRYGTSGKRQSFENIQPFIIDSPRHGKFAIAHNGDSQDIEAIRDAFVGGGIGFASTSDTEVLGQLIAHAKNQTLPEAIVCALEKVKSAFALVIATPSSLIAVRDPYGYRPLSLGKFRDGGYIVASETASFEIVGAEYVRDIDPGEVLVIDKNGLHEGCNKPFQFTPQKHAQCVFELIYFSYPTSLVFGYRASVFRHTLGKRLAMEAAHILTDGNPVLIPVPESGLHYAQGVSHQSGIPLTFALSRSRYSHSGRTFIIAEEAERGKKLLAKFNINTEFVKGKDCVLVDDSVVRGNTMRALVQKFREHGARKVSVLVGSPPIMHPCRYGIDFKTSRELLAAEHHADVQAMCAFLGADALHYLALETLYEEVRDRDNFCFACFNGEYAL</sequence>
<name>A0A1G2DDU6_9BACT</name>
<dbReference type="GO" id="GO:0046872">
    <property type="term" value="F:metal ion binding"/>
    <property type="evidence" value="ECO:0007669"/>
    <property type="project" value="UniProtKB-KW"/>
</dbReference>
<evidence type="ECO:0000256" key="6">
    <source>
        <dbReference type="ARBA" id="ARBA00022755"/>
    </source>
</evidence>
<dbReference type="GO" id="GO:0006189">
    <property type="term" value="P:'de novo' IMP biosynthetic process"/>
    <property type="evidence" value="ECO:0007669"/>
    <property type="project" value="UniProtKB-UniPathway"/>
</dbReference>
<feature type="binding site" evidence="10">
    <location>
        <position position="298"/>
    </location>
    <ligand>
        <name>Mg(2+)</name>
        <dbReference type="ChEBI" id="CHEBI:18420"/>
    </ligand>
</feature>
<dbReference type="EMBL" id="MHLN01000015">
    <property type="protein sequence ID" value="OGZ11814.1"/>
    <property type="molecule type" value="Genomic_DNA"/>
</dbReference>
<dbReference type="InterPro" id="IPR029055">
    <property type="entry name" value="Ntn_hydrolases_N"/>
</dbReference>
<keyword evidence="6 8" id="KW-0658">Purine biosynthesis</keyword>
<keyword evidence="11" id="KW-0411">Iron-sulfur</keyword>
<keyword evidence="7" id="KW-0315">Glutamine amidotransferase</keyword>
<proteinExistence type="inferred from homology"/>
<dbReference type="GO" id="GO:0004044">
    <property type="term" value="F:amidophosphoribosyltransferase activity"/>
    <property type="evidence" value="ECO:0007669"/>
    <property type="project" value="UniProtKB-EC"/>
</dbReference>
<keyword evidence="5 8" id="KW-0808">Transferase</keyword>
<feature type="binding site" evidence="11">
    <location>
        <position position="399"/>
    </location>
    <ligand>
        <name>[4Fe-4S] cluster</name>
        <dbReference type="ChEBI" id="CHEBI:49883"/>
    </ligand>
</feature>
<dbReference type="InterPro" id="IPR017932">
    <property type="entry name" value="GATase_2_dom"/>
</dbReference>
<reference evidence="13 14" key="1">
    <citation type="journal article" date="2016" name="Nat. Commun.">
        <title>Thousands of microbial genomes shed light on interconnected biogeochemical processes in an aquifer system.</title>
        <authorList>
            <person name="Anantharaman K."/>
            <person name="Brown C.T."/>
            <person name="Hug L.A."/>
            <person name="Sharon I."/>
            <person name="Castelle C.J."/>
            <person name="Probst A.J."/>
            <person name="Thomas B.C."/>
            <person name="Singh A."/>
            <person name="Wilkins M.J."/>
            <person name="Karaoz U."/>
            <person name="Brodie E.L."/>
            <person name="Williams K.H."/>
            <person name="Hubbard S.S."/>
            <person name="Banfield J.F."/>
        </authorList>
    </citation>
    <scope>NUCLEOTIDE SEQUENCE [LARGE SCALE GENOMIC DNA]</scope>
</reference>
<keyword evidence="10" id="KW-0460">Magnesium</keyword>
<comment type="cofactor">
    <cofactor evidence="11">
        <name>[4Fe-4S] cluster</name>
        <dbReference type="ChEBI" id="CHEBI:49883"/>
    </cofactor>
    <text evidence="11">Binds 1 [4Fe-4S] cluster per subunit.</text>
</comment>
<dbReference type="UniPathway" id="UPA00074">
    <property type="reaction ID" value="UER00124"/>
</dbReference>
<dbReference type="SUPFAM" id="SSF53271">
    <property type="entry name" value="PRTase-like"/>
    <property type="match status" value="1"/>
</dbReference>
<dbReference type="AlphaFoldDB" id="A0A1G2DDU6"/>
<dbReference type="Pfam" id="PF13522">
    <property type="entry name" value="GATase_6"/>
    <property type="match status" value="1"/>
</dbReference>
<comment type="similarity">
    <text evidence="2 8">In the C-terminal section; belongs to the purine/pyrimidine phosphoribosyltransferase family.</text>
</comment>
<keyword evidence="4 8" id="KW-0328">Glycosyltransferase</keyword>
<comment type="pathway">
    <text evidence="1 8">Purine metabolism; IMP biosynthesis via de novo pathway; N(1)-(5-phospho-D-ribosyl)glycinamide from 5-phospho-alpha-D-ribose 1-diphosphate: step 1/2.</text>
</comment>
<evidence type="ECO:0000256" key="7">
    <source>
        <dbReference type="ARBA" id="ARBA00022962"/>
    </source>
</evidence>
<dbReference type="InterPro" id="IPR005854">
    <property type="entry name" value="PurF"/>
</dbReference>
<evidence type="ECO:0000256" key="1">
    <source>
        <dbReference type="ARBA" id="ARBA00005209"/>
    </source>
</evidence>
<evidence type="ECO:0000256" key="11">
    <source>
        <dbReference type="PIRSR" id="PIRSR000485-3"/>
    </source>
</evidence>
<comment type="caution">
    <text evidence="13">The sequence shown here is derived from an EMBL/GenBank/DDBJ whole genome shotgun (WGS) entry which is preliminary data.</text>
</comment>
<dbReference type="Pfam" id="PF00156">
    <property type="entry name" value="Pribosyltran"/>
    <property type="match status" value="1"/>
</dbReference>
<comment type="catalytic activity">
    <reaction evidence="8">
        <text>5-phospho-beta-D-ribosylamine + L-glutamate + diphosphate = 5-phospho-alpha-D-ribose 1-diphosphate + L-glutamine + H2O</text>
        <dbReference type="Rhea" id="RHEA:14905"/>
        <dbReference type="ChEBI" id="CHEBI:15377"/>
        <dbReference type="ChEBI" id="CHEBI:29985"/>
        <dbReference type="ChEBI" id="CHEBI:33019"/>
        <dbReference type="ChEBI" id="CHEBI:58017"/>
        <dbReference type="ChEBI" id="CHEBI:58359"/>
        <dbReference type="ChEBI" id="CHEBI:58681"/>
        <dbReference type="EC" id="2.4.2.14"/>
    </reaction>
</comment>
<evidence type="ECO:0000313" key="14">
    <source>
        <dbReference type="Proteomes" id="UP000178099"/>
    </source>
</evidence>
<feature type="binding site" evidence="10">
    <location>
        <position position="363"/>
    </location>
    <ligand>
        <name>Mg(2+)</name>
        <dbReference type="ChEBI" id="CHEBI:18420"/>
    </ligand>
</feature>
<feature type="binding site" evidence="11">
    <location>
        <position position="451"/>
    </location>
    <ligand>
        <name>[4Fe-4S] cluster</name>
        <dbReference type="ChEBI" id="CHEBI:49883"/>
    </ligand>
</feature>
<dbReference type="Gene3D" id="3.40.50.2020">
    <property type="match status" value="1"/>
</dbReference>
<dbReference type="InterPro" id="IPR029057">
    <property type="entry name" value="PRTase-like"/>
</dbReference>
<comment type="cofactor">
    <cofactor evidence="10">
        <name>Mg(2+)</name>
        <dbReference type="ChEBI" id="CHEBI:18420"/>
    </cofactor>
    <text evidence="10">Binds 1 Mg(2+) ion per subunit.</text>
</comment>
<dbReference type="GO" id="GO:0051536">
    <property type="term" value="F:iron-sulfur cluster binding"/>
    <property type="evidence" value="ECO:0007669"/>
    <property type="project" value="UniProtKB-KW"/>
</dbReference>
<dbReference type="InterPro" id="IPR000836">
    <property type="entry name" value="PRTase_dom"/>
</dbReference>
<protein>
    <recommendedName>
        <fullName evidence="3 8">Amidophosphoribosyltransferase</fullName>
        <shortName evidence="8">ATase</shortName>
        <ecNumber evidence="3 8">2.4.2.14</ecNumber>
    </recommendedName>
    <alternativeName>
        <fullName evidence="8">Glutamine phosphoribosylpyrophosphate amidotransferase</fullName>
    </alternativeName>
</protein>
<feature type="binding site" evidence="11">
    <location>
        <position position="454"/>
    </location>
    <ligand>
        <name>[4Fe-4S] cluster</name>
        <dbReference type="ChEBI" id="CHEBI:49883"/>
    </ligand>
</feature>
<keyword evidence="10" id="KW-0479">Metal-binding</keyword>
<dbReference type="PANTHER" id="PTHR11907">
    <property type="entry name" value="AMIDOPHOSPHORIBOSYLTRANSFERASE"/>
    <property type="match status" value="1"/>
</dbReference>
<feature type="active site" description="Nucleophile" evidence="9">
    <location>
        <position position="2"/>
    </location>
</feature>
<evidence type="ECO:0000259" key="12">
    <source>
        <dbReference type="PROSITE" id="PS51278"/>
    </source>
</evidence>
<evidence type="ECO:0000256" key="4">
    <source>
        <dbReference type="ARBA" id="ARBA00022676"/>
    </source>
</evidence>
<gene>
    <name evidence="13" type="ORF">A3D67_02185</name>
</gene>
<feature type="domain" description="Glutamine amidotransferase type-2" evidence="12">
    <location>
        <begin position="2"/>
        <end position="227"/>
    </location>
</feature>
<evidence type="ECO:0000256" key="8">
    <source>
        <dbReference type="PIRNR" id="PIRNR000485"/>
    </source>
</evidence>
<feature type="binding site" evidence="10">
    <location>
        <position position="362"/>
    </location>
    <ligand>
        <name>Mg(2+)</name>
        <dbReference type="ChEBI" id="CHEBI:18420"/>
    </ligand>
</feature>
<dbReference type="Proteomes" id="UP000178099">
    <property type="component" value="Unassembled WGS sequence"/>
</dbReference>
<organism evidence="13 14">
    <name type="scientific">Candidatus Lloydbacteria bacterium RIFCSPHIGHO2_02_FULL_51_22</name>
    <dbReference type="NCBI Taxonomy" id="1798663"/>
    <lineage>
        <taxon>Bacteria</taxon>
        <taxon>Candidatus Lloydiibacteriota</taxon>
    </lineage>
</organism>